<evidence type="ECO:0000313" key="8">
    <source>
        <dbReference type="Proteomes" id="UP000070376"/>
    </source>
</evidence>
<dbReference type="PATRIC" id="fig|1398.22.peg.2791"/>
<proteinExistence type="predicted"/>
<dbReference type="PANTHER" id="PTHR23513">
    <property type="entry name" value="INTEGRAL MEMBRANE EFFLUX PROTEIN-RELATED"/>
    <property type="match status" value="1"/>
</dbReference>
<evidence type="ECO:0000256" key="1">
    <source>
        <dbReference type="ARBA" id="ARBA00004651"/>
    </source>
</evidence>
<evidence type="ECO:0008006" key="9">
    <source>
        <dbReference type="Google" id="ProtNLM"/>
    </source>
</evidence>
<keyword evidence="4 6" id="KW-1133">Transmembrane helix</keyword>
<name>A0A133KIH4_HEYCO</name>
<keyword evidence="5 6" id="KW-0472">Membrane</keyword>
<evidence type="ECO:0000313" key="7">
    <source>
        <dbReference type="EMBL" id="KWZ79250.1"/>
    </source>
</evidence>
<dbReference type="InterPro" id="IPR011701">
    <property type="entry name" value="MFS"/>
</dbReference>
<dbReference type="AlphaFoldDB" id="A0A133KIH4"/>
<organism evidence="7 8">
    <name type="scientific">Heyndrickxia coagulans</name>
    <name type="common">Weizmannia coagulans</name>
    <dbReference type="NCBI Taxonomy" id="1398"/>
    <lineage>
        <taxon>Bacteria</taxon>
        <taxon>Bacillati</taxon>
        <taxon>Bacillota</taxon>
        <taxon>Bacilli</taxon>
        <taxon>Bacillales</taxon>
        <taxon>Bacillaceae</taxon>
        <taxon>Heyndrickxia</taxon>
    </lineage>
</organism>
<accession>A0A133KIH4</accession>
<protein>
    <recommendedName>
        <fullName evidence="9">MFS transporter</fullName>
    </recommendedName>
</protein>
<comment type="caution">
    <text evidence="7">The sequence shown here is derived from an EMBL/GenBank/DDBJ whole genome shotgun (WGS) entry which is preliminary data.</text>
</comment>
<dbReference type="Pfam" id="PF07690">
    <property type="entry name" value="MFS_1"/>
    <property type="match status" value="1"/>
</dbReference>
<dbReference type="GO" id="GO:0022857">
    <property type="term" value="F:transmembrane transporter activity"/>
    <property type="evidence" value="ECO:0007669"/>
    <property type="project" value="InterPro"/>
</dbReference>
<gene>
    <name evidence="7" type="ORF">HMPREF3213_02784</name>
</gene>
<evidence type="ECO:0000256" key="5">
    <source>
        <dbReference type="ARBA" id="ARBA00023136"/>
    </source>
</evidence>
<evidence type="ECO:0000256" key="6">
    <source>
        <dbReference type="SAM" id="Phobius"/>
    </source>
</evidence>
<sequence length="154" mass="16542">MKEGLALRNQSIFNTLSLSEKFKWFFLGQTVSLFGSAMTPVSLAFAILKVKQGQHLLGYILAAAVLPNILMLVIGGSIADRYRRDKLIRLSNLGSGCSQMGIAIIVLAGGNPYTIFPLAIINGILGAFTSPAMRGIIPELVESMCKILLEGANE</sequence>
<keyword evidence="3 6" id="KW-0812">Transmembrane</keyword>
<evidence type="ECO:0000256" key="4">
    <source>
        <dbReference type="ARBA" id="ARBA00022989"/>
    </source>
</evidence>
<dbReference type="EMBL" id="LRPN01000121">
    <property type="protein sequence ID" value="KWZ79250.1"/>
    <property type="molecule type" value="Genomic_DNA"/>
</dbReference>
<dbReference type="GO" id="GO:0005886">
    <property type="term" value="C:plasma membrane"/>
    <property type="evidence" value="ECO:0007669"/>
    <property type="project" value="UniProtKB-SubCell"/>
</dbReference>
<keyword evidence="2" id="KW-1003">Cell membrane</keyword>
<dbReference type="Proteomes" id="UP000070376">
    <property type="component" value="Unassembled WGS sequence"/>
</dbReference>
<evidence type="ECO:0000256" key="3">
    <source>
        <dbReference type="ARBA" id="ARBA00022692"/>
    </source>
</evidence>
<dbReference type="PANTHER" id="PTHR23513:SF11">
    <property type="entry name" value="STAPHYLOFERRIN A TRANSPORTER"/>
    <property type="match status" value="1"/>
</dbReference>
<feature type="transmembrane region" description="Helical" evidence="6">
    <location>
        <begin position="56"/>
        <end position="78"/>
    </location>
</feature>
<comment type="subcellular location">
    <subcellularLocation>
        <location evidence="1">Cell membrane</location>
        <topology evidence="1">Multi-pass membrane protein</topology>
    </subcellularLocation>
</comment>
<dbReference type="Gene3D" id="1.20.1250.20">
    <property type="entry name" value="MFS general substrate transporter like domains"/>
    <property type="match status" value="1"/>
</dbReference>
<dbReference type="InterPro" id="IPR036259">
    <property type="entry name" value="MFS_trans_sf"/>
</dbReference>
<evidence type="ECO:0000256" key="2">
    <source>
        <dbReference type="ARBA" id="ARBA00022475"/>
    </source>
</evidence>
<feature type="transmembrane region" description="Helical" evidence="6">
    <location>
        <begin position="24"/>
        <end position="50"/>
    </location>
</feature>
<reference evidence="8" key="1">
    <citation type="submission" date="2016-01" db="EMBL/GenBank/DDBJ databases">
        <authorList>
            <person name="Mitreva M."/>
            <person name="Pepin K.H."/>
            <person name="Mihindukulasuriya K.A."/>
            <person name="Fulton R."/>
            <person name="Fronick C."/>
            <person name="O'Laughlin M."/>
            <person name="Miner T."/>
            <person name="Herter B."/>
            <person name="Rosa B.A."/>
            <person name="Cordes M."/>
            <person name="Tomlinson C."/>
            <person name="Wollam A."/>
            <person name="Palsikar V.B."/>
            <person name="Mardis E.R."/>
            <person name="Wilson R.K."/>
        </authorList>
    </citation>
    <scope>NUCLEOTIDE SEQUENCE [LARGE SCALE GENOMIC DNA]</scope>
    <source>
        <strain evidence="8">GED7749B</strain>
    </source>
</reference>
<dbReference type="SUPFAM" id="SSF103473">
    <property type="entry name" value="MFS general substrate transporter"/>
    <property type="match status" value="1"/>
</dbReference>